<proteinExistence type="predicted"/>
<comment type="caution">
    <text evidence="1">The sequence shown here is derived from an EMBL/GenBank/DDBJ whole genome shotgun (WGS) entry which is preliminary data.</text>
</comment>
<evidence type="ECO:0000313" key="1">
    <source>
        <dbReference type="EMBL" id="KAA6373807.1"/>
    </source>
</evidence>
<dbReference type="Proteomes" id="UP000324800">
    <property type="component" value="Unassembled WGS sequence"/>
</dbReference>
<reference evidence="1 2" key="1">
    <citation type="submission" date="2019-03" db="EMBL/GenBank/DDBJ databases">
        <title>Single cell metagenomics reveals metabolic interactions within the superorganism composed of flagellate Streblomastix strix and complex community of Bacteroidetes bacteria on its surface.</title>
        <authorList>
            <person name="Treitli S.C."/>
            <person name="Kolisko M."/>
            <person name="Husnik F."/>
            <person name="Keeling P."/>
            <person name="Hampl V."/>
        </authorList>
    </citation>
    <scope>NUCLEOTIDE SEQUENCE [LARGE SCALE GENOMIC DNA]</scope>
    <source>
        <strain evidence="1">ST1C</strain>
    </source>
</reference>
<protein>
    <submittedName>
        <fullName evidence="1">Uncharacterized protein</fullName>
    </submittedName>
</protein>
<dbReference type="AlphaFoldDB" id="A0A5J4UTV5"/>
<dbReference type="EMBL" id="SNRW01012451">
    <property type="protein sequence ID" value="KAA6373807.1"/>
    <property type="molecule type" value="Genomic_DNA"/>
</dbReference>
<accession>A0A5J4UTV5</accession>
<gene>
    <name evidence="1" type="ORF">EZS28_030667</name>
</gene>
<sequence>MVQLEPYNREEIDVLLEDKLNISDQIDAYTKQEVDELLSLKLNISDEIDAYSMTEDDALLLLNADKTELDNYVDLTSTQMINNQKQFGIISVSSISKQNKSDVSILLTIGGGMFVSSLVSQSQLQEVRDMVSRKSKRYVFATTYKMNTWMDVYNCLWQPNNKQRQLLGIQYLLILLQKYQKDKMEKQTYITEAIKLKYSKEIMNITQLLKECI</sequence>
<organism evidence="1 2">
    <name type="scientific">Streblomastix strix</name>
    <dbReference type="NCBI Taxonomy" id="222440"/>
    <lineage>
        <taxon>Eukaryota</taxon>
        <taxon>Metamonada</taxon>
        <taxon>Preaxostyla</taxon>
        <taxon>Oxymonadida</taxon>
        <taxon>Streblomastigidae</taxon>
        <taxon>Streblomastix</taxon>
    </lineage>
</organism>
<evidence type="ECO:0000313" key="2">
    <source>
        <dbReference type="Proteomes" id="UP000324800"/>
    </source>
</evidence>
<name>A0A5J4UTV5_9EUKA</name>